<sequence>MFDLILLLSQYQLLELTAKHLSTIDLYHTALACSDLYEIILKSKNIFKRLSRVSLCDGSGLKARQSFSGLYNGCPYRFGRPSYEEEIEVRVFNAKCDEKGGLPCIKCGINVCEECRYVPRVRDDPGYMSTRRPHLRPDYSSVNIICYCNACDKNVEERTRGRLCECDQYTRWICLRCRYKEIEESVWYYKNFTKYGDYTEEDGMVLGDHQHDRAFFCPCGVRPPRMGNIRCLWCKRKHRTRMYTNWNGNVAKTLDFGTEDANYIPEFDNNPDIPQTPLTWGPPILLQS</sequence>
<evidence type="ECO:0000313" key="1">
    <source>
        <dbReference type="EMBL" id="OCL09229.1"/>
    </source>
</evidence>
<proteinExistence type="predicted"/>
<evidence type="ECO:0000313" key="2">
    <source>
        <dbReference type="Proteomes" id="UP000250140"/>
    </source>
</evidence>
<name>A0A8E2JU48_9PEZI</name>
<gene>
    <name evidence="1" type="ORF">AOQ84DRAFT_376025</name>
</gene>
<dbReference type="OrthoDB" id="3678990at2759"/>
<reference evidence="1 2" key="1">
    <citation type="journal article" date="2016" name="Nat. Commun.">
        <title>Ectomycorrhizal ecology is imprinted in the genome of the dominant symbiotic fungus Cenococcum geophilum.</title>
        <authorList>
            <consortium name="DOE Joint Genome Institute"/>
            <person name="Peter M."/>
            <person name="Kohler A."/>
            <person name="Ohm R.A."/>
            <person name="Kuo A."/>
            <person name="Krutzmann J."/>
            <person name="Morin E."/>
            <person name="Arend M."/>
            <person name="Barry K.W."/>
            <person name="Binder M."/>
            <person name="Choi C."/>
            <person name="Clum A."/>
            <person name="Copeland A."/>
            <person name="Grisel N."/>
            <person name="Haridas S."/>
            <person name="Kipfer T."/>
            <person name="LaButti K."/>
            <person name="Lindquist E."/>
            <person name="Lipzen A."/>
            <person name="Maire R."/>
            <person name="Meier B."/>
            <person name="Mihaltcheva S."/>
            <person name="Molinier V."/>
            <person name="Murat C."/>
            <person name="Poggeler S."/>
            <person name="Quandt C.A."/>
            <person name="Sperisen C."/>
            <person name="Tritt A."/>
            <person name="Tisserant E."/>
            <person name="Crous P.W."/>
            <person name="Henrissat B."/>
            <person name="Nehls U."/>
            <person name="Egli S."/>
            <person name="Spatafora J.W."/>
            <person name="Grigoriev I.V."/>
            <person name="Martin F.M."/>
        </authorList>
    </citation>
    <scope>NUCLEOTIDE SEQUENCE [LARGE SCALE GENOMIC DNA]</scope>
    <source>
        <strain evidence="1 2">CBS 207.34</strain>
    </source>
</reference>
<dbReference type="AlphaFoldDB" id="A0A8E2JU48"/>
<dbReference type="Proteomes" id="UP000250140">
    <property type="component" value="Unassembled WGS sequence"/>
</dbReference>
<keyword evidence="2" id="KW-1185">Reference proteome</keyword>
<accession>A0A8E2JU48</accession>
<organism evidence="1 2">
    <name type="scientific">Glonium stellatum</name>
    <dbReference type="NCBI Taxonomy" id="574774"/>
    <lineage>
        <taxon>Eukaryota</taxon>
        <taxon>Fungi</taxon>
        <taxon>Dikarya</taxon>
        <taxon>Ascomycota</taxon>
        <taxon>Pezizomycotina</taxon>
        <taxon>Dothideomycetes</taxon>
        <taxon>Pleosporomycetidae</taxon>
        <taxon>Gloniales</taxon>
        <taxon>Gloniaceae</taxon>
        <taxon>Glonium</taxon>
    </lineage>
</organism>
<dbReference type="EMBL" id="KV749480">
    <property type="protein sequence ID" value="OCL09229.1"/>
    <property type="molecule type" value="Genomic_DNA"/>
</dbReference>
<protein>
    <submittedName>
        <fullName evidence="1">Uncharacterized protein</fullName>
    </submittedName>
</protein>